<gene>
    <name evidence="7" type="ORF">VLY81_09545</name>
</gene>
<dbReference type="EMBL" id="CP141614">
    <property type="protein sequence ID" value="WRP13683.1"/>
    <property type="molecule type" value="Genomic_DNA"/>
</dbReference>
<dbReference type="GO" id="GO:0005524">
    <property type="term" value="F:ATP binding"/>
    <property type="evidence" value="ECO:0007669"/>
    <property type="project" value="UniProtKB-KW"/>
</dbReference>
<evidence type="ECO:0000256" key="5">
    <source>
        <dbReference type="SAM" id="MobiDB-lite"/>
    </source>
</evidence>
<evidence type="ECO:0000256" key="1">
    <source>
        <dbReference type="ARBA" id="ARBA00005417"/>
    </source>
</evidence>
<feature type="region of interest" description="Disordered" evidence="5">
    <location>
        <begin position="324"/>
        <end position="348"/>
    </location>
</feature>
<dbReference type="InterPro" id="IPR027417">
    <property type="entry name" value="P-loop_NTPase"/>
</dbReference>
<feature type="compositionally biased region" description="Low complexity" evidence="5">
    <location>
        <begin position="329"/>
        <end position="338"/>
    </location>
</feature>
<comment type="similarity">
    <text evidence="1">Belongs to the ABC transporter superfamily.</text>
</comment>
<dbReference type="SUPFAM" id="SSF52540">
    <property type="entry name" value="P-loop containing nucleoside triphosphate hydrolases"/>
    <property type="match status" value="1"/>
</dbReference>
<protein>
    <submittedName>
        <fullName evidence="7">ABC transporter ATP-binding protein</fullName>
    </submittedName>
</protein>
<feature type="domain" description="ABC transporter" evidence="6">
    <location>
        <begin position="21"/>
        <end position="251"/>
    </location>
</feature>
<dbReference type="Gene3D" id="3.40.50.300">
    <property type="entry name" value="P-loop containing nucleotide triphosphate hydrolases"/>
    <property type="match status" value="1"/>
</dbReference>
<dbReference type="RefSeq" id="WP_324667928.1">
    <property type="nucleotide sequence ID" value="NZ_CP141614.1"/>
</dbReference>
<dbReference type="PROSITE" id="PS50893">
    <property type="entry name" value="ABC_TRANSPORTER_2"/>
    <property type="match status" value="1"/>
</dbReference>
<keyword evidence="4 7" id="KW-0067">ATP-binding</keyword>
<evidence type="ECO:0000256" key="2">
    <source>
        <dbReference type="ARBA" id="ARBA00022448"/>
    </source>
</evidence>
<dbReference type="CDD" id="cd03268">
    <property type="entry name" value="ABC_BcrA_bacitracin_resist"/>
    <property type="match status" value="1"/>
</dbReference>
<evidence type="ECO:0000313" key="7">
    <source>
        <dbReference type="EMBL" id="WRP13683.1"/>
    </source>
</evidence>
<evidence type="ECO:0000313" key="8">
    <source>
        <dbReference type="Proteomes" id="UP001333102"/>
    </source>
</evidence>
<accession>A0ABZ1BM70</accession>
<dbReference type="PANTHER" id="PTHR43335:SF8">
    <property type="entry name" value="ABC TRANSPORTER, ATP-BINDING PROTEIN"/>
    <property type="match status" value="1"/>
</dbReference>
<proteinExistence type="inferred from homology"/>
<dbReference type="SMART" id="SM00382">
    <property type="entry name" value="AAA"/>
    <property type="match status" value="1"/>
</dbReference>
<dbReference type="InterPro" id="IPR003593">
    <property type="entry name" value="AAA+_ATPase"/>
</dbReference>
<dbReference type="InterPro" id="IPR017871">
    <property type="entry name" value="ABC_transporter-like_CS"/>
</dbReference>
<evidence type="ECO:0000259" key="6">
    <source>
        <dbReference type="PROSITE" id="PS50893"/>
    </source>
</evidence>
<name>A0ABZ1BM70_9FIRM</name>
<evidence type="ECO:0000256" key="4">
    <source>
        <dbReference type="ARBA" id="ARBA00022840"/>
    </source>
</evidence>
<dbReference type="PROSITE" id="PS00211">
    <property type="entry name" value="ABC_TRANSPORTER_1"/>
    <property type="match status" value="1"/>
</dbReference>
<reference evidence="8" key="1">
    <citation type="submission" date="2023-12" db="EMBL/GenBank/DDBJ databases">
        <title>Novel isolates from deep terrestrial aquifers shed light on the physiology and ecology of the class Limnochordia.</title>
        <authorList>
            <person name="Karnachuk O.V."/>
            <person name="Lukina A.P."/>
            <person name="Avakyan M.R."/>
            <person name="Kadnikov V."/>
            <person name="Begmatov S."/>
            <person name="Beletsky A.V."/>
            <person name="Mardanov A.V."/>
            <person name="Ravin N.V."/>
        </authorList>
    </citation>
    <scope>NUCLEOTIDE SEQUENCE [LARGE SCALE GENOMIC DNA]</scope>
    <source>
        <strain evidence="8">LN</strain>
    </source>
</reference>
<dbReference type="InterPro" id="IPR003439">
    <property type="entry name" value="ABC_transporter-like_ATP-bd"/>
</dbReference>
<organism evidence="7 8">
    <name type="scientific">Geochorda subterranea</name>
    <dbReference type="NCBI Taxonomy" id="3109564"/>
    <lineage>
        <taxon>Bacteria</taxon>
        <taxon>Bacillati</taxon>
        <taxon>Bacillota</taxon>
        <taxon>Limnochordia</taxon>
        <taxon>Limnochordales</taxon>
        <taxon>Geochordaceae</taxon>
        <taxon>Geochorda</taxon>
    </lineage>
</organism>
<keyword evidence="2" id="KW-0813">Transport</keyword>
<keyword evidence="3" id="KW-0547">Nucleotide-binding</keyword>
<keyword evidence="8" id="KW-1185">Reference proteome</keyword>
<sequence>MNHGSAAVDARRTATESRPVIEARAVTKRYGRQPVLHDVSLTVRRGDIYGFLGRNGAGKTTTIRILLGLVHPTSGEAWVLGHRVGVAPPSWLRRVGVVLEQPGFYPNLTAYENLALHARMLGLPTARPDPIERALATVELLPLARRLVRGFSQGERQRLALARALLHEPEILVLDEPTNGLDPYAIRDVRELLRRLNRERGVTLFVSSHILAEVQRLCTRIGIIHEGRVVEEIELTRLHQLSRRYLELEVTDAPRTAWLLENRLGITDYQVVEGGVVRIFDAPEPALVHERPEAISEALVHGGVGVRRLAYGQDSLEQHFIRLTGGPTGSPTGSPTGGMADHDGAHRR</sequence>
<dbReference type="PANTHER" id="PTHR43335">
    <property type="entry name" value="ABC TRANSPORTER, ATP-BINDING PROTEIN"/>
    <property type="match status" value="1"/>
</dbReference>
<dbReference type="Proteomes" id="UP001333102">
    <property type="component" value="Chromosome"/>
</dbReference>
<evidence type="ECO:0000256" key="3">
    <source>
        <dbReference type="ARBA" id="ARBA00022741"/>
    </source>
</evidence>
<dbReference type="Pfam" id="PF00005">
    <property type="entry name" value="ABC_tran"/>
    <property type="match status" value="1"/>
</dbReference>